<dbReference type="EMBL" id="CM039177">
    <property type="protein sequence ID" value="KAH9700530.1"/>
    <property type="molecule type" value="Genomic_DNA"/>
</dbReference>
<name>A0ACB8IUA6_CITSI</name>
<evidence type="ECO:0000313" key="2">
    <source>
        <dbReference type="Proteomes" id="UP000829398"/>
    </source>
</evidence>
<reference evidence="2" key="1">
    <citation type="journal article" date="2023" name="Hortic. Res.">
        <title>A chromosome-level phased genome enabling allele-level studies in sweet orange: a case study on citrus Huanglongbing tolerance.</title>
        <authorList>
            <person name="Wu B."/>
            <person name="Yu Q."/>
            <person name="Deng Z."/>
            <person name="Duan Y."/>
            <person name="Luo F."/>
            <person name="Gmitter F. Jr."/>
        </authorList>
    </citation>
    <scope>NUCLEOTIDE SEQUENCE [LARGE SCALE GENOMIC DNA]</scope>
    <source>
        <strain evidence="2">cv. Valencia</strain>
    </source>
</reference>
<proteinExistence type="predicted"/>
<dbReference type="Proteomes" id="UP000829398">
    <property type="component" value="Chromosome 8"/>
</dbReference>
<evidence type="ECO:0000313" key="1">
    <source>
        <dbReference type="EMBL" id="KAH9700530.1"/>
    </source>
</evidence>
<protein>
    <submittedName>
        <fullName evidence="1">Cyclic nucleotide-gated ion channel 15</fullName>
    </submittedName>
</protein>
<keyword evidence="2" id="KW-1185">Reference proteome</keyword>
<gene>
    <name evidence="1" type="ORF">KPL71_024725</name>
</gene>
<sequence length="710" mass="81759">MQSTPRIFTKKRSEKIIKTSKVQFQDDLELSEKPPAMNGDGVIKFKYKFDGKQVPEKEVSGKPVKSLKAKVLSRVFSEDYERVKKKILDPRGPAIRRWNKIFLVACLVSLFVDPLFFYLPVVRHEVCIDIGIPLEVILTIIRTLGDAFYIIQIYIRFRTAYVAPSSRVFGRGELVIDPSKIASRYLKKGFWIDFVAALPLPQVLIWFIIPNLRGSTMRNTKNVLRFIIIFQYLPRLFLIFPLSQQIINATGVVTETAWAGAAYNLVLFMLASHVLGACWYLLSIERQEACWRSVCNSEKPSCQYGYFDCHKVEDPNRESWFKFSNITSLCDPNNVSSYKFGIYADAITFDVTTAPFFNKYFYCLWWGLKNLSSVGQNLATSTYVGEIIFAIIIATLGLVLFALLIGNMQTYLQSTTIRLEEWRIKRTDTEQWMHHRQLPPELRQSVRKYDQYKWVATRGVDEEVLLKGLPTDLRRDIKRHICLDLVRRVPLFDQMDERMLDAICERLKPALCTEGTFLVREGDPVNEMLFIIRGHLDSYTTNGGRTGFFNSCRIGPGDFCGEELLTWALDPRPSVILPSSTRTVKSISEVEAFALRADDLKFVASQFRRLHSKQLRHKFRFYSHQWRTWAACFIQAAWRRYKKRKEAAELRAKENIPAEPDSPQPPSGLSIYAARLSASTRRANKHSRSDSGVVTTLQKPAEPDFSVDEE</sequence>
<organism evidence="1 2">
    <name type="scientific">Citrus sinensis</name>
    <name type="common">Sweet orange</name>
    <name type="synonym">Citrus aurantium var. sinensis</name>
    <dbReference type="NCBI Taxonomy" id="2711"/>
    <lineage>
        <taxon>Eukaryota</taxon>
        <taxon>Viridiplantae</taxon>
        <taxon>Streptophyta</taxon>
        <taxon>Embryophyta</taxon>
        <taxon>Tracheophyta</taxon>
        <taxon>Spermatophyta</taxon>
        <taxon>Magnoliopsida</taxon>
        <taxon>eudicotyledons</taxon>
        <taxon>Gunneridae</taxon>
        <taxon>Pentapetalae</taxon>
        <taxon>rosids</taxon>
        <taxon>malvids</taxon>
        <taxon>Sapindales</taxon>
        <taxon>Rutaceae</taxon>
        <taxon>Aurantioideae</taxon>
        <taxon>Citrus</taxon>
    </lineage>
</organism>
<comment type="caution">
    <text evidence="1">The sequence shown here is derived from an EMBL/GenBank/DDBJ whole genome shotgun (WGS) entry which is preliminary data.</text>
</comment>
<accession>A0ACB8IUA6</accession>